<dbReference type="EMBL" id="OY731404">
    <property type="protein sequence ID" value="CAJ1968546.1"/>
    <property type="molecule type" value="Genomic_DNA"/>
</dbReference>
<gene>
    <name evidence="1" type="ORF">AYBTSS11_LOCUS21775</name>
</gene>
<sequence length="65" mass="7006">MDTEGSSAFIEAESLDESAFVVAAREHGGSVLSTSHAQVNEISISCEKTLNIMKFYLTGKDCEYG</sequence>
<proteinExistence type="predicted"/>
<evidence type="ECO:0000313" key="1">
    <source>
        <dbReference type="EMBL" id="CAJ1968546.1"/>
    </source>
</evidence>
<dbReference type="Gramene" id="rna-AYBTSS11_LOCUS21775">
    <property type="protein sequence ID" value="CAJ1968546.1"/>
    <property type="gene ID" value="gene-AYBTSS11_LOCUS21775"/>
</dbReference>
<evidence type="ECO:0000313" key="2">
    <source>
        <dbReference type="Proteomes" id="UP001189624"/>
    </source>
</evidence>
<reference evidence="1" key="1">
    <citation type="submission" date="2023-10" db="EMBL/GenBank/DDBJ databases">
        <authorList>
            <person name="Domelevo Entfellner J.-B."/>
        </authorList>
    </citation>
    <scope>NUCLEOTIDE SEQUENCE</scope>
</reference>
<keyword evidence="2" id="KW-1185">Reference proteome</keyword>
<organism evidence="1 2">
    <name type="scientific">Sphenostylis stenocarpa</name>
    <dbReference type="NCBI Taxonomy" id="92480"/>
    <lineage>
        <taxon>Eukaryota</taxon>
        <taxon>Viridiplantae</taxon>
        <taxon>Streptophyta</taxon>
        <taxon>Embryophyta</taxon>
        <taxon>Tracheophyta</taxon>
        <taxon>Spermatophyta</taxon>
        <taxon>Magnoliopsida</taxon>
        <taxon>eudicotyledons</taxon>
        <taxon>Gunneridae</taxon>
        <taxon>Pentapetalae</taxon>
        <taxon>rosids</taxon>
        <taxon>fabids</taxon>
        <taxon>Fabales</taxon>
        <taxon>Fabaceae</taxon>
        <taxon>Papilionoideae</taxon>
        <taxon>50 kb inversion clade</taxon>
        <taxon>NPAAA clade</taxon>
        <taxon>indigoferoid/millettioid clade</taxon>
        <taxon>Phaseoleae</taxon>
        <taxon>Sphenostylis</taxon>
    </lineage>
</organism>
<dbReference type="AlphaFoldDB" id="A0AA86SWA0"/>
<name>A0AA86SWA0_9FABA</name>
<dbReference type="Proteomes" id="UP001189624">
    <property type="component" value="Chromosome 7"/>
</dbReference>
<accession>A0AA86SWA0</accession>
<protein>
    <submittedName>
        <fullName evidence="1">Uncharacterized protein</fullName>
    </submittedName>
</protein>